<comment type="subcellular location">
    <subcellularLocation>
        <location evidence="1">Cell membrane</location>
        <topology evidence="1">Multi-pass membrane protein</topology>
    </subcellularLocation>
</comment>
<feature type="transmembrane region" description="Helical" evidence="8">
    <location>
        <begin position="109"/>
        <end position="130"/>
    </location>
</feature>
<dbReference type="Gene3D" id="1.20.1250.20">
    <property type="entry name" value="MFS general substrate transporter like domains"/>
    <property type="match status" value="1"/>
</dbReference>
<feature type="transmembrane region" description="Helical" evidence="8">
    <location>
        <begin position="410"/>
        <end position="431"/>
    </location>
</feature>
<dbReference type="InterPro" id="IPR011701">
    <property type="entry name" value="MFS"/>
</dbReference>
<feature type="transmembrane region" description="Helical" evidence="8">
    <location>
        <begin position="73"/>
        <end position="97"/>
    </location>
</feature>
<dbReference type="PANTHER" id="PTHR23502">
    <property type="entry name" value="MAJOR FACILITATOR SUPERFAMILY"/>
    <property type="match status" value="1"/>
</dbReference>
<dbReference type="PROSITE" id="PS50850">
    <property type="entry name" value="MFS"/>
    <property type="match status" value="1"/>
</dbReference>
<feature type="transmembrane region" description="Helical" evidence="8">
    <location>
        <begin position="478"/>
        <end position="498"/>
    </location>
</feature>
<feature type="transmembrane region" description="Helical" evidence="8">
    <location>
        <begin position="443"/>
        <end position="466"/>
    </location>
</feature>
<feature type="transmembrane region" description="Helical" evidence="8">
    <location>
        <begin position="344"/>
        <end position="363"/>
    </location>
</feature>
<dbReference type="CDD" id="cd17323">
    <property type="entry name" value="MFS_Tpo1_MDR_like"/>
    <property type="match status" value="1"/>
</dbReference>
<keyword evidence="11" id="KW-1185">Reference proteome</keyword>
<dbReference type="Pfam" id="PF07690">
    <property type="entry name" value="MFS_1"/>
    <property type="match status" value="1"/>
</dbReference>
<evidence type="ECO:0000259" key="9">
    <source>
        <dbReference type="PROSITE" id="PS50850"/>
    </source>
</evidence>
<organism evidence="10 11">
    <name type="scientific">Aspergillus granulosus</name>
    <dbReference type="NCBI Taxonomy" id="176169"/>
    <lineage>
        <taxon>Eukaryota</taxon>
        <taxon>Fungi</taxon>
        <taxon>Dikarya</taxon>
        <taxon>Ascomycota</taxon>
        <taxon>Pezizomycotina</taxon>
        <taxon>Eurotiomycetes</taxon>
        <taxon>Eurotiomycetidae</taxon>
        <taxon>Eurotiales</taxon>
        <taxon>Aspergillaceae</taxon>
        <taxon>Aspergillus</taxon>
        <taxon>Aspergillus subgen. Nidulantes</taxon>
    </lineage>
</organism>
<dbReference type="Proteomes" id="UP001610334">
    <property type="component" value="Unassembled WGS sequence"/>
</dbReference>
<evidence type="ECO:0000256" key="6">
    <source>
        <dbReference type="ARBA" id="ARBA00023136"/>
    </source>
</evidence>
<evidence type="ECO:0000256" key="5">
    <source>
        <dbReference type="ARBA" id="ARBA00022989"/>
    </source>
</evidence>
<feature type="transmembrane region" description="Helical" evidence="8">
    <location>
        <begin position="166"/>
        <end position="187"/>
    </location>
</feature>
<keyword evidence="4 8" id="KW-0812">Transmembrane</keyword>
<keyword evidence="5 8" id="KW-1133">Transmembrane helix</keyword>
<comment type="similarity">
    <text evidence="7">Belongs to the major facilitator superfamily. DHA1 family. Polyamines/proton antiporter (TC 2.A.1.2.16) subfamily.</text>
</comment>
<dbReference type="EMBL" id="JBFXLT010000013">
    <property type="protein sequence ID" value="KAL2818542.1"/>
    <property type="molecule type" value="Genomic_DNA"/>
</dbReference>
<feature type="transmembrane region" description="Helical" evidence="8">
    <location>
        <begin position="229"/>
        <end position="254"/>
    </location>
</feature>
<evidence type="ECO:0000256" key="1">
    <source>
        <dbReference type="ARBA" id="ARBA00004651"/>
    </source>
</evidence>
<reference evidence="10 11" key="1">
    <citation type="submission" date="2024-07" db="EMBL/GenBank/DDBJ databases">
        <title>Section-level genome sequencing and comparative genomics of Aspergillus sections Usti and Cavernicolus.</title>
        <authorList>
            <consortium name="Lawrence Berkeley National Laboratory"/>
            <person name="Nybo J.L."/>
            <person name="Vesth T.C."/>
            <person name="Theobald S."/>
            <person name="Frisvad J.C."/>
            <person name="Larsen T.O."/>
            <person name="Kjaerboelling I."/>
            <person name="Rothschild-Mancinelli K."/>
            <person name="Lyhne E.K."/>
            <person name="Kogle M.E."/>
            <person name="Barry K."/>
            <person name="Clum A."/>
            <person name="Na H."/>
            <person name="Ledsgaard L."/>
            <person name="Lin J."/>
            <person name="Lipzen A."/>
            <person name="Kuo A."/>
            <person name="Riley R."/>
            <person name="Mondo S."/>
            <person name="Labutti K."/>
            <person name="Haridas S."/>
            <person name="Pangalinan J."/>
            <person name="Salamov A.A."/>
            <person name="Simmons B.A."/>
            <person name="Magnuson J.K."/>
            <person name="Chen J."/>
            <person name="Drula E."/>
            <person name="Henrissat B."/>
            <person name="Wiebenga A."/>
            <person name="Lubbers R.J."/>
            <person name="Gomes A.C."/>
            <person name="Makela M.R."/>
            <person name="Stajich J."/>
            <person name="Grigoriev I.V."/>
            <person name="Mortensen U.H."/>
            <person name="De Vries R.P."/>
            <person name="Baker S.E."/>
            <person name="Andersen M.R."/>
        </authorList>
    </citation>
    <scope>NUCLEOTIDE SEQUENCE [LARGE SCALE GENOMIC DNA]</scope>
    <source>
        <strain evidence="10 11">CBS 588.65</strain>
    </source>
</reference>
<proteinExistence type="inferred from homology"/>
<evidence type="ECO:0000313" key="11">
    <source>
        <dbReference type="Proteomes" id="UP001610334"/>
    </source>
</evidence>
<evidence type="ECO:0000256" key="4">
    <source>
        <dbReference type="ARBA" id="ARBA00022692"/>
    </source>
</evidence>
<feature type="transmembrane region" description="Helical" evidence="8">
    <location>
        <begin position="142"/>
        <end position="160"/>
    </location>
</feature>
<dbReference type="SUPFAM" id="SSF103473">
    <property type="entry name" value="MFS general substrate transporter"/>
    <property type="match status" value="1"/>
</dbReference>
<dbReference type="InterPro" id="IPR020846">
    <property type="entry name" value="MFS_dom"/>
</dbReference>
<feature type="transmembrane region" description="Helical" evidence="8">
    <location>
        <begin position="384"/>
        <end position="404"/>
    </location>
</feature>
<dbReference type="InterPro" id="IPR036259">
    <property type="entry name" value="MFS_trans_sf"/>
</dbReference>
<feature type="transmembrane region" description="Helical" evidence="8">
    <location>
        <begin position="199"/>
        <end position="223"/>
    </location>
</feature>
<feature type="domain" description="Major facilitator superfamily (MFS) profile" evidence="9">
    <location>
        <begin position="75"/>
        <end position="505"/>
    </location>
</feature>
<keyword evidence="3" id="KW-1003">Cell membrane</keyword>
<keyword evidence="2" id="KW-0813">Transport</keyword>
<feature type="transmembrane region" description="Helical" evidence="8">
    <location>
        <begin position="306"/>
        <end position="332"/>
    </location>
</feature>
<protein>
    <submittedName>
        <fullName evidence="10">Major facilitator superfamily domain-containing protein</fullName>
    </submittedName>
</protein>
<keyword evidence="6 8" id="KW-0472">Membrane</keyword>
<evidence type="ECO:0000256" key="7">
    <source>
        <dbReference type="ARBA" id="ARBA00038459"/>
    </source>
</evidence>
<evidence type="ECO:0000313" key="10">
    <source>
        <dbReference type="EMBL" id="KAL2818542.1"/>
    </source>
</evidence>
<comment type="caution">
    <text evidence="10">The sequence shown here is derived from an EMBL/GenBank/DDBJ whole genome shotgun (WGS) entry which is preliminary data.</text>
</comment>
<name>A0ABR4HST1_9EURO</name>
<accession>A0ABR4HST1</accession>
<evidence type="ECO:0000256" key="2">
    <source>
        <dbReference type="ARBA" id="ARBA00022448"/>
    </source>
</evidence>
<dbReference type="PANTHER" id="PTHR23502:SF186">
    <property type="entry name" value="MAJOR FACILITATOR SUPERFAMILY (MFS) PROFILE DOMAIN-CONTAINING PROTEIN"/>
    <property type="match status" value="1"/>
</dbReference>
<evidence type="ECO:0000256" key="8">
    <source>
        <dbReference type="SAM" id="Phobius"/>
    </source>
</evidence>
<sequence length="537" mass="59217">MPLSASDDCPRADHNDCPSNISFWRLLSDQGIVTQTVLHHEYPGLGVESDPYVVNWLEDDSRDPMNFSIRHKVIMTLATALATLVVSLSSSAYAGSIEQVIDSLHVSDVVATLGLSLFVLGFSLGPLIWAPLGEHVGRQISFFISFLCLAAFTGGCAGARNITTLLILRFFAGAVGSSPLTNAGGVVSDMFSAKQRGLALCLFAATPYFGPSLGPIIGGFLGMNAGWRWVQILLAISSAVVWVTVAITVPETYAPVLLRKRAKRLSQVTGNCYRSTFDIQRENQPMRKQLQKVFVRPWALLFREPIVLLLSLYAAIIYGTLYMLFAAFPFVYGETRGWNAGVSGLPFLGVMVGTLMGAFYTLYDNKRYIKAQKRAGGSAPPEERLQPCMVSSITIPVGLFWFAWTNFVSIHWIVSIIALVPFGFGLILIYLGIVNYLIDSYTIFAASVLAAMSILRYLFGAVFPLFTPHMYRALGVHWASSIPAFLSTLCIPIPFLFYKYGPAIRKHCKYSALSQRHLDKLRRPPTEPSRDSEKSMD</sequence>
<gene>
    <name evidence="10" type="ORF">BJX63DRAFT_439857</name>
</gene>
<evidence type="ECO:0000256" key="3">
    <source>
        <dbReference type="ARBA" id="ARBA00022475"/>
    </source>
</evidence>